<dbReference type="EMBL" id="LACI01001857">
    <property type="protein sequence ID" value="KJU83514.1"/>
    <property type="molecule type" value="Genomic_DNA"/>
</dbReference>
<accession>A0A0F3GNG4</accession>
<evidence type="ECO:0000313" key="3">
    <source>
        <dbReference type="EMBL" id="KJU83514.1"/>
    </source>
</evidence>
<keyword evidence="3" id="KW-0808">Transferase</keyword>
<dbReference type="SUPFAM" id="SSF52172">
    <property type="entry name" value="CheY-like"/>
    <property type="match status" value="1"/>
</dbReference>
<protein>
    <submittedName>
        <fullName evidence="3">PAS domain-containing protein/PAC sensor hybrid histidine kinase</fullName>
    </submittedName>
</protein>
<feature type="domain" description="Response regulatory" evidence="2">
    <location>
        <begin position="5"/>
        <end position="116"/>
    </location>
</feature>
<name>A0A0F3GNG4_9BACT</name>
<dbReference type="PROSITE" id="PS50110">
    <property type="entry name" value="RESPONSE_REGULATORY"/>
    <property type="match status" value="1"/>
</dbReference>
<evidence type="ECO:0000313" key="4">
    <source>
        <dbReference type="Proteomes" id="UP000033423"/>
    </source>
</evidence>
<reference evidence="3 4" key="1">
    <citation type="submission" date="2015-02" db="EMBL/GenBank/DDBJ databases">
        <title>Single-cell genomics of uncultivated deep-branching MTB reveals a conserved set of magnetosome genes.</title>
        <authorList>
            <person name="Kolinko S."/>
            <person name="Richter M."/>
            <person name="Glockner F.O."/>
            <person name="Brachmann A."/>
            <person name="Schuler D."/>
        </authorList>
    </citation>
    <scope>NUCLEOTIDE SEQUENCE [LARGE SCALE GENOMIC DNA]</scope>
    <source>
        <strain evidence="3">TM-1</strain>
    </source>
</reference>
<dbReference type="Proteomes" id="UP000033423">
    <property type="component" value="Unassembled WGS sequence"/>
</dbReference>
<dbReference type="InterPro" id="IPR001789">
    <property type="entry name" value="Sig_transdc_resp-reg_receiver"/>
</dbReference>
<dbReference type="GO" id="GO:0016301">
    <property type="term" value="F:kinase activity"/>
    <property type="evidence" value="ECO:0007669"/>
    <property type="project" value="UniProtKB-KW"/>
</dbReference>
<proteinExistence type="predicted"/>
<dbReference type="GO" id="GO:0000160">
    <property type="term" value="P:phosphorelay signal transduction system"/>
    <property type="evidence" value="ECO:0007669"/>
    <property type="project" value="InterPro"/>
</dbReference>
<comment type="caution">
    <text evidence="1">Lacks conserved residue(s) required for the propagation of feature annotation.</text>
</comment>
<evidence type="ECO:0000259" key="2">
    <source>
        <dbReference type="PROSITE" id="PS50110"/>
    </source>
</evidence>
<gene>
    <name evidence="3" type="ORF">MBAV_004290</name>
</gene>
<dbReference type="Gene3D" id="3.30.450.20">
    <property type="entry name" value="PAS domain"/>
    <property type="match status" value="1"/>
</dbReference>
<dbReference type="AlphaFoldDB" id="A0A0F3GNG4"/>
<dbReference type="InterPro" id="IPR011006">
    <property type="entry name" value="CheY-like_superfamily"/>
</dbReference>
<evidence type="ECO:0000256" key="1">
    <source>
        <dbReference type="PROSITE-ProRule" id="PRU00169"/>
    </source>
</evidence>
<keyword evidence="4" id="KW-1185">Reference proteome</keyword>
<dbReference type="Gene3D" id="3.40.50.2300">
    <property type="match status" value="1"/>
</dbReference>
<dbReference type="InterPro" id="IPR035965">
    <property type="entry name" value="PAS-like_dom_sf"/>
</dbReference>
<dbReference type="SUPFAM" id="SSF55781">
    <property type="entry name" value="GAF domain-like"/>
    <property type="match status" value="1"/>
</dbReference>
<keyword evidence="3" id="KW-0418">Kinase</keyword>
<dbReference type="Pfam" id="PF08448">
    <property type="entry name" value="PAS_4"/>
    <property type="match status" value="1"/>
</dbReference>
<dbReference type="SUPFAM" id="SSF55785">
    <property type="entry name" value="PYP-like sensor domain (PAS domain)"/>
    <property type="match status" value="1"/>
</dbReference>
<comment type="caution">
    <text evidence="3">The sequence shown here is derived from an EMBL/GenBank/DDBJ whole genome shotgun (WGS) entry which is preliminary data.</text>
</comment>
<dbReference type="InterPro" id="IPR013656">
    <property type="entry name" value="PAS_4"/>
</dbReference>
<sequence>MFNDRVLIVENDGVVIDAITGALGAGGYDITVARSVQEGLEQYHRLAPEVIIIALWALKDNIFFDQSNLKAVESCSLIAVTSESGLTQDSFSSGISAFLRKPLNVHEVRAVVRNTVEFKRLQKELQKEIDGRRRTDHALCELRQHHGVCLDAIREMQTIFDNIPLGIAYLDKDFRFLKINAFLERMLKTKSTDIEGKTCYDTVGEFAGSTTKSGLERICSFCKKDECFTGKTQTVIERPMADMVLRVTTIPEIDADGNIYRFLEIIEDITMPKYTEDKMVRTYQIQSVVGAILQISLLPVSLKEQLGRILDLIFSIPSLSLKSKGAIFITRPSTNELLIKAARGFNPAQTEACSVVPFGTCLCGLAAQTYTSPLLTSDTP</sequence>
<organism evidence="3 4">
    <name type="scientific">Candidatus Magnetobacterium bavaricum</name>
    <dbReference type="NCBI Taxonomy" id="29290"/>
    <lineage>
        <taxon>Bacteria</taxon>
        <taxon>Pseudomonadati</taxon>
        <taxon>Nitrospirota</taxon>
        <taxon>Thermodesulfovibrionia</taxon>
        <taxon>Thermodesulfovibrionales</taxon>
        <taxon>Candidatus Magnetobacteriaceae</taxon>
        <taxon>Candidatus Magnetobacterium</taxon>
    </lineage>
</organism>